<dbReference type="EMBL" id="CP042469">
    <property type="protein sequence ID" value="QOX61966.1"/>
    <property type="molecule type" value="Genomic_DNA"/>
</dbReference>
<gene>
    <name evidence="1" type="ORF">FRZ06_00640</name>
</gene>
<name>A0ACD1A6E7_9FIRM</name>
<protein>
    <submittedName>
        <fullName evidence="1">Diguanylate cyclase</fullName>
    </submittedName>
</protein>
<sequence length="618" mass="70158">MRKKHTAIFVLIVIIFLSLISIFISKPTDSYPPEITGGVLDLRDWSFEKDGMVTLKGEWTFYFNQFLTHSDFMSGNCPKPILVQVPSTRKSMAESKPFNENQYYGTLRLVVKLPDQWKPYGLKTNIILTSYQLYIDGRLSGEVGKVGTSRENSKPYYNILTTYFNPEQNEVELIYHTSDFWAQDSVITAPKLGLAQQISREQQIGLGRDLFLFGMLLIMGIYHVGLYFMRSKDPAPLYFAVFCLLFSLRMLLVGERFLPSRLELDFFLYGRVAYLCVFIGFTALCGFLYYTLEGLFPRWFLKAGTALGLVFGILMLWIPYYLADRMLMVYAAAGFALMGYSIIRLAVGVLRSYPFAQTVLLGFAMLGITFINDFVYQITLSNTPSLIPLGVIVFTFTQAYTLSARFSSAFTDAERLSVENQTILQELKLMNSNLESLVEERTSDLQKAFKEMEAMSKTDYLTKLPNRRFALAKIEQLKEAGKSFCIGLADIDYFKEINDRYGHMKGDEILIQIAGILQHSVGDSGFAGRWGGEEFLLLLEINELKAIQEKAESIRRSVEDYRYSDIEEHITITIGICLYAEDMSVSTMIAKADQYLYQGKAAGRNRCVIDGSVLQPAG</sequence>
<organism evidence="1 2">
    <name type="scientific">Anoxybacterium hadale</name>
    <dbReference type="NCBI Taxonomy" id="3408580"/>
    <lineage>
        <taxon>Bacteria</taxon>
        <taxon>Bacillati</taxon>
        <taxon>Bacillota</taxon>
        <taxon>Clostridia</taxon>
        <taxon>Peptostreptococcales</taxon>
        <taxon>Anaerovoracaceae</taxon>
        <taxon>Anoxybacterium</taxon>
    </lineage>
</organism>
<reference evidence="1" key="1">
    <citation type="submission" date="2019-08" db="EMBL/GenBank/DDBJ databases">
        <title>Genome sequence of Clostridiales bacterium MT110.</title>
        <authorList>
            <person name="Cao J."/>
        </authorList>
    </citation>
    <scope>NUCLEOTIDE SEQUENCE</scope>
    <source>
        <strain evidence="1">MT110</strain>
    </source>
</reference>
<dbReference type="Proteomes" id="UP000594014">
    <property type="component" value="Chromosome"/>
</dbReference>
<proteinExistence type="predicted"/>
<evidence type="ECO:0000313" key="2">
    <source>
        <dbReference type="Proteomes" id="UP000594014"/>
    </source>
</evidence>
<keyword evidence="2" id="KW-1185">Reference proteome</keyword>
<evidence type="ECO:0000313" key="1">
    <source>
        <dbReference type="EMBL" id="QOX61966.1"/>
    </source>
</evidence>
<accession>A0ACD1A6E7</accession>